<name>A0A2G3DWI1_9FIRM</name>
<evidence type="ECO:0000313" key="1">
    <source>
        <dbReference type="EMBL" id="PHU35382.1"/>
    </source>
</evidence>
<gene>
    <name evidence="1" type="ORF">CSX01_05295</name>
</gene>
<sequence>MNVKRKTVRFQDNLSDLAVYDAITDYKKYGYRSESHMVIEAVRRLINEDPASSDAEKLADLIAERLSGKLTLSSPSADVSPKEDTKTEEAAFDAALSFLDSF</sequence>
<dbReference type="Proteomes" id="UP000225889">
    <property type="component" value="Unassembled WGS sequence"/>
</dbReference>
<dbReference type="EMBL" id="PDYF01000010">
    <property type="protein sequence ID" value="PHU35382.1"/>
    <property type="molecule type" value="Genomic_DNA"/>
</dbReference>
<evidence type="ECO:0000313" key="2">
    <source>
        <dbReference type="Proteomes" id="UP000225889"/>
    </source>
</evidence>
<reference evidence="1 2" key="2">
    <citation type="submission" date="2017-10" db="EMBL/GenBank/DDBJ databases">
        <authorList>
            <person name="Banno H."/>
            <person name="Chua N.-H."/>
        </authorList>
    </citation>
    <scope>NUCLEOTIDE SEQUENCE [LARGE SCALE GENOMIC DNA]</scope>
    <source>
        <strain evidence="1 2">JK626</strain>
    </source>
</reference>
<proteinExistence type="predicted"/>
<comment type="caution">
    <text evidence="1">The sequence shown here is derived from an EMBL/GenBank/DDBJ whole genome shotgun (WGS) entry which is preliminary data.</text>
</comment>
<organism evidence="1 2">
    <name type="scientific">Pseudobutyrivibrio ruminis</name>
    <dbReference type="NCBI Taxonomy" id="46206"/>
    <lineage>
        <taxon>Bacteria</taxon>
        <taxon>Bacillati</taxon>
        <taxon>Bacillota</taxon>
        <taxon>Clostridia</taxon>
        <taxon>Lachnospirales</taxon>
        <taxon>Lachnospiraceae</taxon>
        <taxon>Pseudobutyrivibrio</taxon>
    </lineage>
</organism>
<dbReference type="RefSeq" id="WP_099391686.1">
    <property type="nucleotide sequence ID" value="NZ_PDYF01000010.1"/>
</dbReference>
<accession>A0A2G3DWI1</accession>
<protein>
    <submittedName>
        <fullName evidence="1">Uncharacterized protein</fullName>
    </submittedName>
</protein>
<reference evidence="1 2" key="1">
    <citation type="submission" date="2017-10" db="EMBL/GenBank/DDBJ databases">
        <title>Resolving the taxonomy of Roseburia spp., Eubacterium rectale and Agathobacter spp. through phylogenomic analysis.</title>
        <authorList>
            <person name="Sheridan P.O."/>
            <person name="Walker A.W."/>
            <person name="Duncan S.H."/>
            <person name="Scott K.P."/>
            <person name="Toole P.W.O."/>
            <person name="Luis P."/>
            <person name="Flint H.J."/>
        </authorList>
    </citation>
    <scope>NUCLEOTIDE SEQUENCE [LARGE SCALE GENOMIC DNA]</scope>
    <source>
        <strain evidence="1 2">JK626</strain>
    </source>
</reference>
<dbReference type="AlphaFoldDB" id="A0A2G3DWI1"/>